<feature type="transmembrane region" description="Helical" evidence="1">
    <location>
        <begin position="122"/>
        <end position="145"/>
    </location>
</feature>
<keyword evidence="1" id="KW-0812">Transmembrane</keyword>
<dbReference type="Pfam" id="PF12679">
    <property type="entry name" value="ABC2_membrane_2"/>
    <property type="match status" value="1"/>
</dbReference>
<evidence type="ECO:0000313" key="2">
    <source>
        <dbReference type="EMBL" id="TCO85343.1"/>
    </source>
</evidence>
<organism evidence="2 3">
    <name type="scientific">Frisingicoccus caecimuris</name>
    <dbReference type="NCBI Taxonomy" id="1796636"/>
    <lineage>
        <taxon>Bacteria</taxon>
        <taxon>Bacillati</taxon>
        <taxon>Bacillota</taxon>
        <taxon>Clostridia</taxon>
        <taxon>Lachnospirales</taxon>
        <taxon>Lachnospiraceae</taxon>
        <taxon>Frisingicoccus</taxon>
    </lineage>
</organism>
<comment type="caution">
    <text evidence="2">The sequence shown here is derived from an EMBL/GenBank/DDBJ whole genome shotgun (WGS) entry which is preliminary data.</text>
</comment>
<name>A0A4R2LB66_9FIRM</name>
<feature type="transmembrane region" description="Helical" evidence="1">
    <location>
        <begin position="12"/>
        <end position="33"/>
    </location>
</feature>
<evidence type="ECO:0000313" key="3">
    <source>
        <dbReference type="Proteomes" id="UP000295711"/>
    </source>
</evidence>
<keyword evidence="3" id="KW-1185">Reference proteome</keyword>
<dbReference type="EMBL" id="SLXA01000003">
    <property type="protein sequence ID" value="TCO85343.1"/>
    <property type="molecule type" value="Genomic_DNA"/>
</dbReference>
<feature type="transmembrane region" description="Helical" evidence="1">
    <location>
        <begin position="184"/>
        <end position="202"/>
    </location>
</feature>
<dbReference type="RefSeq" id="WP_132089498.1">
    <property type="nucleotide sequence ID" value="NZ_JANKAQ010000003.1"/>
</dbReference>
<reference evidence="2 3" key="1">
    <citation type="submission" date="2019-03" db="EMBL/GenBank/DDBJ databases">
        <title>Genomic Encyclopedia of Type Strains, Phase IV (KMG-IV): sequencing the most valuable type-strain genomes for metagenomic binning, comparative biology and taxonomic classification.</title>
        <authorList>
            <person name="Goeker M."/>
        </authorList>
    </citation>
    <scope>NUCLEOTIDE SEQUENCE [LARGE SCALE GENOMIC DNA]</scope>
    <source>
        <strain evidence="2 3">DSM 28559</strain>
    </source>
</reference>
<dbReference type="GO" id="GO:0005886">
    <property type="term" value="C:plasma membrane"/>
    <property type="evidence" value="ECO:0007669"/>
    <property type="project" value="UniProtKB-SubCell"/>
</dbReference>
<keyword evidence="1" id="KW-1133">Transmembrane helix</keyword>
<accession>A0A4R2LB66</accession>
<feature type="transmembrane region" description="Helical" evidence="1">
    <location>
        <begin position="68"/>
        <end position="92"/>
    </location>
</feature>
<evidence type="ECO:0000256" key="1">
    <source>
        <dbReference type="SAM" id="Phobius"/>
    </source>
</evidence>
<dbReference type="OrthoDB" id="9800309at2"/>
<dbReference type="AlphaFoldDB" id="A0A4R2LB66"/>
<feature type="transmembrane region" description="Helical" evidence="1">
    <location>
        <begin position="234"/>
        <end position="253"/>
    </location>
</feature>
<dbReference type="PANTHER" id="PTHR43471">
    <property type="entry name" value="ABC TRANSPORTER PERMEASE"/>
    <property type="match status" value="1"/>
</dbReference>
<sequence>MTLFLHEIKQNRLSFLIWTFSIALMLLICMMMFPEMNTGMEDMNNMFSNMGSFTQAFGMDRLNFGDVMGFYAIECGNILSIGGGFFAALLGINALAKEEKERTAEFLLTHPVRRRTVIFQKLAAILFELLLMNVFIMAVSAASFAFIGEELAIREFLLLHGAYTVLQLEIACICFGISAFIRRSGVGVGLGLAALLYFLNLFKNISSQAEFLKYITPFAYAEAADIISESAIDMYLLALGLIYAAVAVGAAFLKYTRKDITA</sequence>
<gene>
    <name evidence="2" type="ORF">EV212_10364</name>
</gene>
<protein>
    <submittedName>
        <fullName evidence="2">ABC-2 type transport system permease protein</fullName>
    </submittedName>
</protein>
<dbReference type="GO" id="GO:0140359">
    <property type="term" value="F:ABC-type transporter activity"/>
    <property type="evidence" value="ECO:0007669"/>
    <property type="project" value="InterPro"/>
</dbReference>
<feature type="transmembrane region" description="Helical" evidence="1">
    <location>
        <begin position="157"/>
        <end position="177"/>
    </location>
</feature>
<proteinExistence type="predicted"/>
<dbReference type="Proteomes" id="UP000295711">
    <property type="component" value="Unassembled WGS sequence"/>
</dbReference>
<dbReference type="PANTHER" id="PTHR43471:SF12">
    <property type="entry name" value="HYPOTHETICAL MEMBRANE PROTEIN, CONSERVED"/>
    <property type="match status" value="1"/>
</dbReference>
<keyword evidence="1" id="KW-0472">Membrane</keyword>